<dbReference type="EMBL" id="WBMT01000011">
    <property type="protein sequence ID" value="KAB2346474.1"/>
    <property type="molecule type" value="Genomic_DNA"/>
</dbReference>
<evidence type="ECO:0000313" key="5">
    <source>
        <dbReference type="EMBL" id="KAB2346474.1"/>
    </source>
</evidence>
<keyword evidence="2" id="KW-0238">DNA-binding</keyword>
<dbReference type="SUPFAM" id="SSF46785">
    <property type="entry name" value="Winged helix' DNA-binding domain"/>
    <property type="match status" value="1"/>
</dbReference>
<dbReference type="Gene3D" id="1.10.10.10">
    <property type="entry name" value="Winged helix-like DNA-binding domain superfamily/Winged helix DNA-binding domain"/>
    <property type="match status" value="1"/>
</dbReference>
<dbReference type="PRINTS" id="PR00035">
    <property type="entry name" value="HTHGNTR"/>
</dbReference>
<dbReference type="Proteomes" id="UP000468735">
    <property type="component" value="Unassembled WGS sequence"/>
</dbReference>
<dbReference type="PROSITE" id="PS50949">
    <property type="entry name" value="HTH_GNTR"/>
    <property type="match status" value="1"/>
</dbReference>
<dbReference type="RefSeq" id="WP_151563453.1">
    <property type="nucleotide sequence ID" value="NZ_WBMT01000011.1"/>
</dbReference>
<dbReference type="SMART" id="SM00895">
    <property type="entry name" value="FCD"/>
    <property type="match status" value="1"/>
</dbReference>
<dbReference type="InterPro" id="IPR036390">
    <property type="entry name" value="WH_DNA-bd_sf"/>
</dbReference>
<proteinExistence type="predicted"/>
<dbReference type="OrthoDB" id="7989071at2"/>
<evidence type="ECO:0000259" key="4">
    <source>
        <dbReference type="PROSITE" id="PS50949"/>
    </source>
</evidence>
<protein>
    <submittedName>
        <fullName evidence="5">FadR family transcriptional regulator</fullName>
    </submittedName>
</protein>
<comment type="caution">
    <text evidence="5">The sequence shown here is derived from an EMBL/GenBank/DDBJ whole genome shotgun (WGS) entry which is preliminary data.</text>
</comment>
<dbReference type="InterPro" id="IPR011711">
    <property type="entry name" value="GntR_C"/>
</dbReference>
<sequence length="248" mass="26727">MTEDSTPRITVTERAIAQIKAKLASGELIPGQRLPTERDLAAELGLSRSSMREAIRALTVLGVLEARHGAGVYVTQLEPSDLLETFGAVAEISRGETLLHLVQVRKILEPAAAATAAARITEDGLARLRAEMRAMERGTTSEEIVGHDLEFHRLITEAAGNPVLSAILGGLNSRTFRARVWRGYQEENVFTRTFTEHEAIYRAIAERDPEAARIAAAVHIGAVESWARSQAADGLAAEGAVRDGGGRS</sequence>
<organism evidence="5 6">
    <name type="scientific">Actinomadura rudentiformis</name>
    <dbReference type="NCBI Taxonomy" id="359158"/>
    <lineage>
        <taxon>Bacteria</taxon>
        <taxon>Bacillati</taxon>
        <taxon>Actinomycetota</taxon>
        <taxon>Actinomycetes</taxon>
        <taxon>Streptosporangiales</taxon>
        <taxon>Thermomonosporaceae</taxon>
        <taxon>Actinomadura</taxon>
    </lineage>
</organism>
<dbReference type="InterPro" id="IPR008920">
    <property type="entry name" value="TF_FadR/GntR_C"/>
</dbReference>
<evidence type="ECO:0000313" key="6">
    <source>
        <dbReference type="Proteomes" id="UP000468735"/>
    </source>
</evidence>
<reference evidence="5 6" key="1">
    <citation type="submission" date="2019-09" db="EMBL/GenBank/DDBJ databases">
        <title>Actinomadura physcomitrii sp. nov., a novel actinomycete isolated from moss [Physcomitrium sphaericum (Ludw) Fuernr].</title>
        <authorList>
            <person name="Zhuang X."/>
            <person name="Liu C."/>
        </authorList>
    </citation>
    <scope>NUCLEOTIDE SEQUENCE [LARGE SCALE GENOMIC DNA]</scope>
    <source>
        <strain evidence="5 6">HMC1</strain>
    </source>
</reference>
<evidence type="ECO:0000256" key="2">
    <source>
        <dbReference type="ARBA" id="ARBA00023125"/>
    </source>
</evidence>
<dbReference type="InterPro" id="IPR000524">
    <property type="entry name" value="Tscrpt_reg_HTH_GntR"/>
</dbReference>
<evidence type="ECO:0000256" key="3">
    <source>
        <dbReference type="ARBA" id="ARBA00023163"/>
    </source>
</evidence>
<accession>A0A6H9YIJ2</accession>
<dbReference type="GO" id="GO:0003700">
    <property type="term" value="F:DNA-binding transcription factor activity"/>
    <property type="evidence" value="ECO:0007669"/>
    <property type="project" value="InterPro"/>
</dbReference>
<dbReference type="Pfam" id="PF00392">
    <property type="entry name" value="GntR"/>
    <property type="match status" value="1"/>
</dbReference>
<evidence type="ECO:0000256" key="1">
    <source>
        <dbReference type="ARBA" id="ARBA00023015"/>
    </source>
</evidence>
<dbReference type="GO" id="GO:0003677">
    <property type="term" value="F:DNA binding"/>
    <property type="evidence" value="ECO:0007669"/>
    <property type="project" value="UniProtKB-KW"/>
</dbReference>
<dbReference type="PANTHER" id="PTHR43537:SF5">
    <property type="entry name" value="UXU OPERON TRANSCRIPTIONAL REGULATOR"/>
    <property type="match status" value="1"/>
</dbReference>
<feature type="domain" description="HTH gntR-type" evidence="4">
    <location>
        <begin position="9"/>
        <end position="77"/>
    </location>
</feature>
<dbReference type="CDD" id="cd07377">
    <property type="entry name" value="WHTH_GntR"/>
    <property type="match status" value="1"/>
</dbReference>
<dbReference type="Gene3D" id="1.20.120.530">
    <property type="entry name" value="GntR ligand-binding domain-like"/>
    <property type="match status" value="1"/>
</dbReference>
<keyword evidence="6" id="KW-1185">Reference proteome</keyword>
<keyword evidence="3" id="KW-0804">Transcription</keyword>
<name>A0A6H9YIJ2_9ACTN</name>
<keyword evidence="1" id="KW-0805">Transcription regulation</keyword>
<dbReference type="SMART" id="SM00345">
    <property type="entry name" value="HTH_GNTR"/>
    <property type="match status" value="1"/>
</dbReference>
<dbReference type="PANTHER" id="PTHR43537">
    <property type="entry name" value="TRANSCRIPTIONAL REGULATOR, GNTR FAMILY"/>
    <property type="match status" value="1"/>
</dbReference>
<dbReference type="SUPFAM" id="SSF48008">
    <property type="entry name" value="GntR ligand-binding domain-like"/>
    <property type="match status" value="1"/>
</dbReference>
<dbReference type="InterPro" id="IPR036388">
    <property type="entry name" value="WH-like_DNA-bd_sf"/>
</dbReference>
<dbReference type="Pfam" id="PF07729">
    <property type="entry name" value="FCD"/>
    <property type="match status" value="1"/>
</dbReference>
<dbReference type="AlphaFoldDB" id="A0A6H9YIJ2"/>
<gene>
    <name evidence="5" type="ORF">F8566_23750</name>
</gene>